<name>A0A379E1Y9_9BACT</name>
<dbReference type="InterPro" id="IPR011204">
    <property type="entry name" value="Virulence_RhuM-like"/>
</dbReference>
<dbReference type="PANTHER" id="PTHR35810">
    <property type="entry name" value="CYTOPLASMIC PROTEIN-RELATED"/>
    <property type="match status" value="1"/>
</dbReference>
<dbReference type="PROSITE" id="PS51459">
    <property type="entry name" value="FIDO"/>
    <property type="match status" value="1"/>
</dbReference>
<feature type="domain" description="Fido" evidence="1">
    <location>
        <begin position="186"/>
        <end position="328"/>
    </location>
</feature>
<dbReference type="InterPro" id="IPR036597">
    <property type="entry name" value="Fido-like_dom_sf"/>
</dbReference>
<proteinExistence type="predicted"/>
<dbReference type="PANTHER" id="PTHR35810:SF1">
    <property type="entry name" value="CYTOPLASMIC PROTEIN"/>
    <property type="match status" value="1"/>
</dbReference>
<dbReference type="SUPFAM" id="SSF140931">
    <property type="entry name" value="Fic-like"/>
    <property type="match status" value="1"/>
</dbReference>
<evidence type="ECO:0000313" key="2">
    <source>
        <dbReference type="EMBL" id="SUB86675.1"/>
    </source>
</evidence>
<reference evidence="2 3" key="1">
    <citation type="submission" date="2018-06" db="EMBL/GenBank/DDBJ databases">
        <authorList>
            <consortium name="Pathogen Informatics"/>
            <person name="Doyle S."/>
        </authorList>
    </citation>
    <scope>NUCLEOTIDE SEQUENCE [LARGE SCALE GENOMIC DNA]</scope>
    <source>
        <strain evidence="2 3">NCTC13067</strain>
    </source>
</reference>
<dbReference type="RefSeq" id="WP_025068187.1">
    <property type="nucleotide sequence ID" value="NZ_UGTM01000001.1"/>
</dbReference>
<evidence type="ECO:0000259" key="1">
    <source>
        <dbReference type="PROSITE" id="PS51459"/>
    </source>
</evidence>
<dbReference type="Proteomes" id="UP000255469">
    <property type="component" value="Unassembled WGS sequence"/>
</dbReference>
<sequence>MNEPINLNNEIIIYQSEDGQTQLDVKLEGESVWLNRQQLAKLFDRDVKTIGKHISNALKEELKGMDSVVAKFATTAQDGKTYQVEYYNLEMVTSVGYRVRSCQGVEFRRWANNVLKQYLINGYAVNERIRQQQIAELRQLVQVVGRTIELQPVSTNDENHALFDVIVDYTYALDTLDDYDYQRLNINKTTSEELFHATYENAMHEIEILREKFGGSALFGNEKDESFKSSIGQIYQTFSGVELYPSVEEKAAMLLYLVTKNHSFSDGNKRIAATLFLWFMNNNGILYHKNGSKRIADNTLVALTLMIAESRTEEKDVMVKVVVNLINKNN</sequence>
<gene>
    <name evidence="2" type="ORF">NCTC13067_00322</name>
</gene>
<protein>
    <submittedName>
        <fullName evidence="2">Virulence protein</fullName>
    </submittedName>
</protein>
<organism evidence="2 3">
    <name type="scientific">Prevotella denticola</name>
    <dbReference type="NCBI Taxonomy" id="28129"/>
    <lineage>
        <taxon>Bacteria</taxon>
        <taxon>Pseudomonadati</taxon>
        <taxon>Bacteroidota</taxon>
        <taxon>Bacteroidia</taxon>
        <taxon>Bacteroidales</taxon>
        <taxon>Prevotellaceae</taxon>
        <taxon>Prevotella</taxon>
    </lineage>
</organism>
<evidence type="ECO:0000313" key="3">
    <source>
        <dbReference type="Proteomes" id="UP000255469"/>
    </source>
</evidence>
<dbReference type="AlphaFoldDB" id="A0A379E1Y9"/>
<dbReference type="Gene3D" id="1.20.120.1870">
    <property type="entry name" value="Fic/DOC protein, Fido domain"/>
    <property type="match status" value="1"/>
</dbReference>
<dbReference type="InterPro" id="IPR053737">
    <property type="entry name" value="Type_II_TA_Toxin"/>
</dbReference>
<dbReference type="InterPro" id="IPR003812">
    <property type="entry name" value="Fido"/>
</dbReference>
<accession>A0A379E1Y9</accession>
<dbReference type="Pfam" id="PF02661">
    <property type="entry name" value="Fic"/>
    <property type="match status" value="1"/>
</dbReference>
<dbReference type="Pfam" id="PF13310">
    <property type="entry name" value="Virulence_RhuM"/>
    <property type="match status" value="1"/>
</dbReference>
<dbReference type="EMBL" id="UGTM01000001">
    <property type="protein sequence ID" value="SUB86675.1"/>
    <property type="molecule type" value="Genomic_DNA"/>
</dbReference>